<dbReference type="InterPro" id="IPR015919">
    <property type="entry name" value="Cadherin-like_sf"/>
</dbReference>
<name>A0A423SW38_PENVA</name>
<dbReference type="InterPro" id="IPR050174">
    <property type="entry name" value="Protocadherin/Cadherin-CA"/>
</dbReference>
<dbReference type="OrthoDB" id="6374040at2759"/>
<sequence>MVSTKERCAVFGLFKSSITAFLVIYAFLPVAASQDCYTHFQVDGNPSVGVGKNVYVTKSDISETLPTGDLLYTLTWDNGGSPGTPSNSQFTEYFEFDASEPNSWKVKVKKSLEGLPDFPDSTLQCSVQISHDLRDENTADPQFDAPSYSVAIREDYPIEFDIADLQIKVSDFDKDSPNNQFAVAVEGSQCPLKASQDTYTSVNGTQTLVTLRLTTELNYEEQQQLTCTLKAQDLGTPARTATAGLTVNVEDRPDEPPVFGYKFYYSILESSMNGEVLDVKPEAILAENVEGTGVTYSMENARSDVNGLEYFTIDSSSGAVSVKKDLEDSFLELERVSFILKAEATTGGSGADFSVLEVTLPPSHALDHLAATCPPCTTEAATCEPCTTSTPCPTLPTGESTVAATECPTCAPSTLSTWLSTLASTTSCPPCPTAATPGTTTTPHDTEPTYTSDATTCPPCPTTAMPGTTITPTTCPTTCPECPSTEGPTTCPECPSTETPTTCPECPTTCPSTETLQHARMPNTCPECPTTCPSTETPTACPDCPTTCPSTETPTTCPECPTTCPPQKPTACPDCPTTCPSTETPTTCPECPTTCPSTETPTTCPDCPTSCPECPTSCPSTETPTTCPSTNEPPGPTLTFKKVSYAGEIFPTTSRVWTVGVIEENADVTFSWARLGKVSLAERSEDQRPPSPAFDKGDYPATRGGPGCDRHFDPANAAKVQWARLRSKAGPSAFPFLPHHLRPFYLPLFFRFILYPSFLFPPPLTPIRRRSFRPPPQATGETGFSDDSVLDVLMPLPPDTGLHFEKFMYATEVLRPGQGDVVLRVHAAAPDGGQGEISYAFGKGGCVFR</sequence>
<organism evidence="8 9">
    <name type="scientific">Penaeus vannamei</name>
    <name type="common">Whiteleg shrimp</name>
    <name type="synonym">Litopenaeus vannamei</name>
    <dbReference type="NCBI Taxonomy" id="6689"/>
    <lineage>
        <taxon>Eukaryota</taxon>
        <taxon>Metazoa</taxon>
        <taxon>Ecdysozoa</taxon>
        <taxon>Arthropoda</taxon>
        <taxon>Crustacea</taxon>
        <taxon>Multicrustacea</taxon>
        <taxon>Malacostraca</taxon>
        <taxon>Eumalacostraca</taxon>
        <taxon>Eucarida</taxon>
        <taxon>Decapoda</taxon>
        <taxon>Dendrobranchiata</taxon>
        <taxon>Penaeoidea</taxon>
        <taxon>Penaeidae</taxon>
        <taxon>Penaeus</taxon>
    </lineage>
</organism>
<evidence type="ECO:0000256" key="6">
    <source>
        <dbReference type="SAM" id="MobiDB-lite"/>
    </source>
</evidence>
<evidence type="ECO:0000256" key="5">
    <source>
        <dbReference type="PROSITE-ProRule" id="PRU00043"/>
    </source>
</evidence>
<gene>
    <name evidence="8" type="ORF">C7M84_013426</name>
</gene>
<evidence type="ECO:0000313" key="8">
    <source>
        <dbReference type="EMBL" id="ROT68422.1"/>
    </source>
</evidence>
<reference evidence="8 9" key="2">
    <citation type="submission" date="2019-01" db="EMBL/GenBank/DDBJ databases">
        <title>The decoding of complex shrimp genome reveals the adaptation for benthos swimmer, frequently molting mechanism and breeding impact on genome.</title>
        <authorList>
            <person name="Sun Y."/>
            <person name="Gao Y."/>
            <person name="Yu Y."/>
        </authorList>
    </citation>
    <scope>NUCLEOTIDE SEQUENCE [LARGE SCALE GENOMIC DNA]</scope>
    <source>
        <tissue evidence="8">Muscle</tissue>
    </source>
</reference>
<reference evidence="8 9" key="1">
    <citation type="submission" date="2018-04" db="EMBL/GenBank/DDBJ databases">
        <authorList>
            <person name="Zhang X."/>
            <person name="Yuan J."/>
            <person name="Li F."/>
            <person name="Xiang J."/>
        </authorList>
    </citation>
    <scope>NUCLEOTIDE SEQUENCE [LARGE SCALE GENOMIC DNA]</scope>
    <source>
        <tissue evidence="8">Muscle</tissue>
    </source>
</reference>
<keyword evidence="5" id="KW-0106">Calcium</keyword>
<evidence type="ECO:0000256" key="2">
    <source>
        <dbReference type="ARBA" id="ARBA00022692"/>
    </source>
</evidence>
<dbReference type="CDD" id="cd11304">
    <property type="entry name" value="Cadherin_repeat"/>
    <property type="match status" value="2"/>
</dbReference>
<comment type="subcellular location">
    <subcellularLocation>
        <location evidence="1">Membrane</location>
        <topology evidence="1">Single-pass membrane protein</topology>
    </subcellularLocation>
</comment>
<dbReference type="AlphaFoldDB" id="A0A423SW38"/>
<dbReference type="SUPFAM" id="SSF49313">
    <property type="entry name" value="Cadherin-like"/>
    <property type="match status" value="1"/>
</dbReference>
<proteinExistence type="predicted"/>
<dbReference type="PANTHER" id="PTHR24028:SF328">
    <property type="entry name" value="CADHERIN-3"/>
    <property type="match status" value="1"/>
</dbReference>
<evidence type="ECO:0000256" key="3">
    <source>
        <dbReference type="ARBA" id="ARBA00022989"/>
    </source>
</evidence>
<dbReference type="GO" id="GO:0007156">
    <property type="term" value="P:homophilic cell adhesion via plasma membrane adhesion molecules"/>
    <property type="evidence" value="ECO:0007669"/>
    <property type="project" value="InterPro"/>
</dbReference>
<comment type="caution">
    <text evidence="8">The sequence shown here is derived from an EMBL/GenBank/DDBJ whole genome shotgun (WGS) entry which is preliminary data.</text>
</comment>
<keyword evidence="3" id="KW-1133">Transmembrane helix</keyword>
<accession>A0A423SW38</accession>
<evidence type="ECO:0000259" key="7">
    <source>
        <dbReference type="PROSITE" id="PS50268"/>
    </source>
</evidence>
<evidence type="ECO:0000256" key="4">
    <source>
        <dbReference type="ARBA" id="ARBA00023180"/>
    </source>
</evidence>
<protein>
    <recommendedName>
        <fullName evidence="7">Cadherin domain-containing protein</fullName>
    </recommendedName>
</protein>
<feature type="region of interest" description="Disordered" evidence="6">
    <location>
        <begin position="681"/>
        <end position="710"/>
    </location>
</feature>
<keyword evidence="3" id="KW-0472">Membrane</keyword>
<dbReference type="PRINTS" id="PR01217">
    <property type="entry name" value="PRICHEXTENSN"/>
</dbReference>
<feature type="non-terminal residue" evidence="8">
    <location>
        <position position="849"/>
    </location>
</feature>
<dbReference type="PROSITE" id="PS50268">
    <property type="entry name" value="CADHERIN_2"/>
    <property type="match status" value="2"/>
</dbReference>
<dbReference type="Gene3D" id="2.60.40.60">
    <property type="entry name" value="Cadherins"/>
    <property type="match status" value="2"/>
</dbReference>
<dbReference type="GO" id="GO:0005886">
    <property type="term" value="C:plasma membrane"/>
    <property type="evidence" value="ECO:0007669"/>
    <property type="project" value="TreeGrafter"/>
</dbReference>
<dbReference type="PANTHER" id="PTHR24028">
    <property type="entry name" value="CADHERIN-87A"/>
    <property type="match status" value="1"/>
</dbReference>
<dbReference type="EMBL" id="QCYY01002668">
    <property type="protein sequence ID" value="ROT68422.1"/>
    <property type="molecule type" value="Genomic_DNA"/>
</dbReference>
<dbReference type="SMART" id="SM00112">
    <property type="entry name" value="CA"/>
    <property type="match status" value="1"/>
</dbReference>
<evidence type="ECO:0000256" key="1">
    <source>
        <dbReference type="ARBA" id="ARBA00004167"/>
    </source>
</evidence>
<dbReference type="GO" id="GO:0005509">
    <property type="term" value="F:calcium ion binding"/>
    <property type="evidence" value="ECO:0007669"/>
    <property type="project" value="UniProtKB-UniRule"/>
</dbReference>
<keyword evidence="9" id="KW-1185">Reference proteome</keyword>
<dbReference type="InterPro" id="IPR002126">
    <property type="entry name" value="Cadherin-like_dom"/>
</dbReference>
<dbReference type="Proteomes" id="UP000283509">
    <property type="component" value="Unassembled WGS sequence"/>
</dbReference>
<keyword evidence="4" id="KW-0325">Glycoprotein</keyword>
<evidence type="ECO:0000313" key="9">
    <source>
        <dbReference type="Proteomes" id="UP000283509"/>
    </source>
</evidence>
<keyword evidence="2" id="KW-0812">Transmembrane</keyword>
<feature type="domain" description="Cadherin" evidence="7">
    <location>
        <begin position="259"/>
        <end position="377"/>
    </location>
</feature>
<feature type="domain" description="Cadherin" evidence="7">
    <location>
        <begin position="144"/>
        <end position="259"/>
    </location>
</feature>